<dbReference type="AlphaFoldDB" id="A0A645IMS3"/>
<reference evidence="2" key="1">
    <citation type="submission" date="2019-08" db="EMBL/GenBank/DDBJ databases">
        <authorList>
            <person name="Kucharzyk K."/>
            <person name="Murdoch R.W."/>
            <person name="Higgins S."/>
            <person name="Loffler F."/>
        </authorList>
    </citation>
    <scope>NUCLEOTIDE SEQUENCE</scope>
</reference>
<feature type="region of interest" description="Disordered" evidence="1">
    <location>
        <begin position="1"/>
        <end position="30"/>
    </location>
</feature>
<sequence length="108" mass="11084">MVELAAELEQRTPQRDVVGHGGGPADGAEEQRVKALQLRLPVVGHHLAVLQVVVAVGPVEVLQLQRNAELVGGGLHGAQAFGHDLASDAVTGNHGDAIGAWGVGGGHW</sequence>
<dbReference type="EMBL" id="VSSQ01110969">
    <property type="protein sequence ID" value="MPN48543.1"/>
    <property type="molecule type" value="Genomic_DNA"/>
</dbReference>
<evidence type="ECO:0000313" key="2">
    <source>
        <dbReference type="EMBL" id="MPN48543.1"/>
    </source>
</evidence>
<evidence type="ECO:0000256" key="1">
    <source>
        <dbReference type="SAM" id="MobiDB-lite"/>
    </source>
</evidence>
<proteinExistence type="predicted"/>
<organism evidence="2">
    <name type="scientific">bioreactor metagenome</name>
    <dbReference type="NCBI Taxonomy" id="1076179"/>
    <lineage>
        <taxon>unclassified sequences</taxon>
        <taxon>metagenomes</taxon>
        <taxon>ecological metagenomes</taxon>
    </lineage>
</organism>
<gene>
    <name evidence="2" type="ORF">SDC9_196153</name>
</gene>
<comment type="caution">
    <text evidence="2">The sequence shown here is derived from an EMBL/GenBank/DDBJ whole genome shotgun (WGS) entry which is preliminary data.</text>
</comment>
<name>A0A645IMS3_9ZZZZ</name>
<protein>
    <submittedName>
        <fullName evidence="2">Uncharacterized protein</fullName>
    </submittedName>
</protein>
<accession>A0A645IMS3</accession>
<feature type="compositionally biased region" description="Basic and acidic residues" evidence="1">
    <location>
        <begin position="8"/>
        <end position="18"/>
    </location>
</feature>